<dbReference type="EMBL" id="LUKF01000019">
    <property type="protein sequence ID" value="KYG60637.1"/>
    <property type="molecule type" value="Genomic_DNA"/>
</dbReference>
<accession>A0A150WCG7</accession>
<dbReference type="AlphaFoldDB" id="A0A150WCG7"/>
<dbReference type="OrthoDB" id="5297198at2"/>
<reference evidence="2 3" key="1">
    <citation type="submission" date="2016-03" db="EMBL/GenBank/DDBJ databases">
        <authorList>
            <person name="Ploux O."/>
        </authorList>
    </citation>
    <scope>NUCLEOTIDE SEQUENCE [LARGE SCALE GENOMIC DNA]</scope>
    <source>
        <strain evidence="2 3">BER2</strain>
    </source>
</reference>
<evidence type="ECO:0000313" key="2">
    <source>
        <dbReference type="EMBL" id="KYG60637.1"/>
    </source>
</evidence>
<protein>
    <submittedName>
        <fullName evidence="2">Uncharacterized protein</fullName>
    </submittedName>
</protein>
<evidence type="ECO:0000256" key="1">
    <source>
        <dbReference type="SAM" id="SignalP"/>
    </source>
</evidence>
<proteinExistence type="predicted"/>
<comment type="caution">
    <text evidence="2">The sequence shown here is derived from an EMBL/GenBank/DDBJ whole genome shotgun (WGS) entry which is preliminary data.</text>
</comment>
<dbReference type="Proteomes" id="UP000075391">
    <property type="component" value="Unassembled WGS sequence"/>
</dbReference>
<organism evidence="2 3">
    <name type="scientific">Bdellovibrio bacteriovorus</name>
    <dbReference type="NCBI Taxonomy" id="959"/>
    <lineage>
        <taxon>Bacteria</taxon>
        <taxon>Pseudomonadati</taxon>
        <taxon>Bdellovibrionota</taxon>
        <taxon>Bdellovibrionia</taxon>
        <taxon>Bdellovibrionales</taxon>
        <taxon>Pseudobdellovibrionaceae</taxon>
        <taxon>Bdellovibrio</taxon>
    </lineage>
</organism>
<name>A0A150WCG7_BDEBC</name>
<feature type="signal peptide" evidence="1">
    <location>
        <begin position="1"/>
        <end position="18"/>
    </location>
</feature>
<dbReference type="RefSeq" id="WP_063244910.1">
    <property type="nucleotide sequence ID" value="NZ_LUKF01000019.1"/>
</dbReference>
<feature type="chain" id="PRO_5007572336" evidence="1">
    <location>
        <begin position="19"/>
        <end position="79"/>
    </location>
</feature>
<keyword evidence="1" id="KW-0732">Signal</keyword>
<sequence length="79" mass="8966">MKALIALALVLSVSTSHAYGLSCGQLVDYKSNLAKELNWLREKMRATRNSDTLELYMGQYEELYAKYQNAEKAINSDCK</sequence>
<evidence type="ECO:0000313" key="3">
    <source>
        <dbReference type="Proteomes" id="UP000075391"/>
    </source>
</evidence>
<gene>
    <name evidence="2" type="ORF">AZI85_11585</name>
</gene>